<accession>A0A6C0IC40</accession>
<organism evidence="1">
    <name type="scientific">viral metagenome</name>
    <dbReference type="NCBI Taxonomy" id="1070528"/>
    <lineage>
        <taxon>unclassified sequences</taxon>
        <taxon>metagenomes</taxon>
        <taxon>organismal metagenomes</taxon>
    </lineage>
</organism>
<proteinExistence type="predicted"/>
<dbReference type="EMBL" id="MN740156">
    <property type="protein sequence ID" value="QHT90608.1"/>
    <property type="molecule type" value="Genomic_DNA"/>
</dbReference>
<reference evidence="1" key="1">
    <citation type="journal article" date="2020" name="Nature">
        <title>Giant virus diversity and host interactions through global metagenomics.</title>
        <authorList>
            <person name="Schulz F."/>
            <person name="Roux S."/>
            <person name="Paez-Espino D."/>
            <person name="Jungbluth S."/>
            <person name="Walsh D.A."/>
            <person name="Denef V.J."/>
            <person name="McMahon K.D."/>
            <person name="Konstantinidis K.T."/>
            <person name="Eloe-Fadrosh E.A."/>
            <person name="Kyrpides N.C."/>
            <person name="Woyke T."/>
        </authorList>
    </citation>
    <scope>NUCLEOTIDE SEQUENCE</scope>
    <source>
        <strain evidence="1">GVMAG-M-3300023184-71</strain>
    </source>
</reference>
<protein>
    <submittedName>
        <fullName evidence="1">Uncharacterized protein</fullName>
    </submittedName>
</protein>
<sequence length="344" mass="39427">MYDQVSIGFELETQKLCLVQKKGSIYRLPTEYTKHAFFQKSVEVYNDLLTLSTAFVKDTLPPFLASGPPDSIGKVHGPWNFNNNEFVLTFSRKQSVPPGQLLLWIFQHFLSAMDRVESVLEQYEATPMPPGFPYPTLLVSKTRDPRYAGVGFLAQASPTAWNISQLTFYYQMTLGFLLDDAIGIISDLAARYFTIKKVPNTVQPLVEQARTISGKALQNYLFLYLYSATTRHQRKESLFVLRQAFQDIRSVLSTTELETLEAWMKLHVSVEEYAYFESLHRDKVSTNEQQKFKKQALWDVGRIPFKKSERRMFVEFRGFQMLLNDAVGTGPKSLNRIRAAALIG</sequence>
<name>A0A6C0IC40_9ZZZZ</name>
<dbReference type="AlphaFoldDB" id="A0A6C0IC40"/>
<evidence type="ECO:0000313" key="1">
    <source>
        <dbReference type="EMBL" id="QHT90608.1"/>
    </source>
</evidence>